<evidence type="ECO:0000256" key="3">
    <source>
        <dbReference type="ARBA" id="ARBA00023125"/>
    </source>
</evidence>
<evidence type="ECO:0000313" key="9">
    <source>
        <dbReference type="Proteomes" id="UP001501196"/>
    </source>
</evidence>
<proteinExistence type="predicted"/>
<dbReference type="Proteomes" id="UP001501196">
    <property type="component" value="Unassembled WGS sequence"/>
</dbReference>
<dbReference type="InterPro" id="IPR000792">
    <property type="entry name" value="Tscrpt_reg_LuxR_C"/>
</dbReference>
<comment type="caution">
    <text evidence="8">The sequence shown here is derived from an EMBL/GenBank/DDBJ whole genome shotgun (WGS) entry which is preliminary data.</text>
</comment>
<dbReference type="PANTHER" id="PTHR43214:SF24">
    <property type="entry name" value="TRANSCRIPTIONAL REGULATORY PROTEIN NARL-RELATED"/>
    <property type="match status" value="1"/>
</dbReference>
<dbReference type="CDD" id="cd06170">
    <property type="entry name" value="LuxR_C_like"/>
    <property type="match status" value="1"/>
</dbReference>
<keyword evidence="1 5" id="KW-0597">Phosphoprotein</keyword>
<keyword evidence="3" id="KW-0238">DNA-binding</keyword>
<evidence type="ECO:0000259" key="7">
    <source>
        <dbReference type="PROSITE" id="PS50110"/>
    </source>
</evidence>
<dbReference type="InterPro" id="IPR001789">
    <property type="entry name" value="Sig_transdc_resp-reg_receiver"/>
</dbReference>
<dbReference type="PROSITE" id="PS50110">
    <property type="entry name" value="RESPONSE_REGULATORY"/>
    <property type="match status" value="1"/>
</dbReference>
<organism evidence="8 9">
    <name type="scientific">Agromyces tropicus</name>
    <dbReference type="NCBI Taxonomy" id="555371"/>
    <lineage>
        <taxon>Bacteria</taxon>
        <taxon>Bacillati</taxon>
        <taxon>Actinomycetota</taxon>
        <taxon>Actinomycetes</taxon>
        <taxon>Micrococcales</taxon>
        <taxon>Microbacteriaceae</taxon>
        <taxon>Agromyces</taxon>
    </lineage>
</organism>
<evidence type="ECO:0000256" key="4">
    <source>
        <dbReference type="ARBA" id="ARBA00023163"/>
    </source>
</evidence>
<dbReference type="SUPFAM" id="SSF46894">
    <property type="entry name" value="C-terminal effector domain of the bipartite response regulators"/>
    <property type="match status" value="1"/>
</dbReference>
<dbReference type="Pfam" id="PF00196">
    <property type="entry name" value="GerE"/>
    <property type="match status" value="1"/>
</dbReference>
<dbReference type="InterPro" id="IPR058245">
    <property type="entry name" value="NreC/VraR/RcsB-like_REC"/>
</dbReference>
<dbReference type="InterPro" id="IPR016032">
    <property type="entry name" value="Sig_transdc_resp-reg_C-effctor"/>
</dbReference>
<feature type="domain" description="HTH luxR-type" evidence="6">
    <location>
        <begin position="155"/>
        <end position="220"/>
    </location>
</feature>
<dbReference type="SMART" id="SM00421">
    <property type="entry name" value="HTH_LUXR"/>
    <property type="match status" value="1"/>
</dbReference>
<dbReference type="RefSeq" id="WP_344376481.1">
    <property type="nucleotide sequence ID" value="NZ_BAAAPW010000005.1"/>
</dbReference>
<dbReference type="Gene3D" id="3.40.50.2300">
    <property type="match status" value="1"/>
</dbReference>
<keyword evidence="2" id="KW-0805">Transcription regulation</keyword>
<keyword evidence="4" id="KW-0804">Transcription</keyword>
<evidence type="ECO:0000256" key="1">
    <source>
        <dbReference type="ARBA" id="ARBA00022553"/>
    </source>
</evidence>
<dbReference type="InterPro" id="IPR039420">
    <property type="entry name" value="WalR-like"/>
</dbReference>
<feature type="modified residue" description="4-aspartylphosphate" evidence="5">
    <location>
        <position position="55"/>
    </location>
</feature>
<dbReference type="Pfam" id="PF00072">
    <property type="entry name" value="Response_reg"/>
    <property type="match status" value="1"/>
</dbReference>
<protein>
    <submittedName>
        <fullName evidence="8">Response regulator transcription factor</fullName>
    </submittedName>
</protein>
<dbReference type="SUPFAM" id="SSF52172">
    <property type="entry name" value="CheY-like"/>
    <property type="match status" value="1"/>
</dbReference>
<keyword evidence="9" id="KW-1185">Reference proteome</keyword>
<dbReference type="PRINTS" id="PR00038">
    <property type="entry name" value="HTHLUXR"/>
</dbReference>
<dbReference type="InterPro" id="IPR011006">
    <property type="entry name" value="CheY-like_superfamily"/>
</dbReference>
<dbReference type="PANTHER" id="PTHR43214">
    <property type="entry name" value="TWO-COMPONENT RESPONSE REGULATOR"/>
    <property type="match status" value="1"/>
</dbReference>
<name>A0ABP5GAV7_9MICO</name>
<dbReference type="SMART" id="SM00448">
    <property type="entry name" value="REC"/>
    <property type="match status" value="1"/>
</dbReference>
<gene>
    <name evidence="8" type="ORF">GCM10009819_31200</name>
</gene>
<feature type="domain" description="Response regulatory" evidence="7">
    <location>
        <begin position="4"/>
        <end position="122"/>
    </location>
</feature>
<dbReference type="EMBL" id="BAAAPW010000005">
    <property type="protein sequence ID" value="GAA2042526.1"/>
    <property type="molecule type" value="Genomic_DNA"/>
</dbReference>
<accession>A0ABP5GAV7</accession>
<evidence type="ECO:0000256" key="2">
    <source>
        <dbReference type="ARBA" id="ARBA00023015"/>
    </source>
</evidence>
<dbReference type="PROSITE" id="PS50043">
    <property type="entry name" value="HTH_LUXR_2"/>
    <property type="match status" value="1"/>
</dbReference>
<evidence type="ECO:0000313" key="8">
    <source>
        <dbReference type="EMBL" id="GAA2042526.1"/>
    </source>
</evidence>
<evidence type="ECO:0000256" key="5">
    <source>
        <dbReference type="PROSITE-ProRule" id="PRU00169"/>
    </source>
</evidence>
<sequence>MTTRVLVVDDQPLIRQAVGALLGAEPTLDVVGEAADGDEALALVRELRPDVVLMDIRMPGLDGIEATRRIGVDPELAEVRVLILTTFEEDENVVRALHAGASGFIGKGTDPDALVEAVRTVHAGESLLSPSATRVLIERYVRSGPMPAPSADSALGAALATLTDREREVLVLVAGGLSNDDLAERLVISRHTAKTHVNRVMAKLGAHDRAQLVIAAYEAGLVRPGGSA</sequence>
<dbReference type="CDD" id="cd17535">
    <property type="entry name" value="REC_NarL-like"/>
    <property type="match status" value="1"/>
</dbReference>
<reference evidence="9" key="1">
    <citation type="journal article" date="2019" name="Int. J. Syst. Evol. Microbiol.">
        <title>The Global Catalogue of Microorganisms (GCM) 10K type strain sequencing project: providing services to taxonomists for standard genome sequencing and annotation.</title>
        <authorList>
            <consortium name="The Broad Institute Genomics Platform"/>
            <consortium name="The Broad Institute Genome Sequencing Center for Infectious Disease"/>
            <person name="Wu L."/>
            <person name="Ma J."/>
        </authorList>
    </citation>
    <scope>NUCLEOTIDE SEQUENCE [LARGE SCALE GENOMIC DNA]</scope>
    <source>
        <strain evidence="9">JCM 15672</strain>
    </source>
</reference>
<evidence type="ECO:0000259" key="6">
    <source>
        <dbReference type="PROSITE" id="PS50043"/>
    </source>
</evidence>